<evidence type="ECO:0000256" key="2">
    <source>
        <dbReference type="ARBA" id="ARBA00022723"/>
    </source>
</evidence>
<protein>
    <submittedName>
        <fullName evidence="6">Cytochrome P450</fullName>
    </submittedName>
</protein>
<dbReference type="PANTHER" id="PTHR24300:SF375">
    <property type="entry name" value="CYTOCHROME P450 FAMILY"/>
    <property type="match status" value="1"/>
</dbReference>
<dbReference type="SUPFAM" id="SSF48264">
    <property type="entry name" value="Cytochrome P450"/>
    <property type="match status" value="1"/>
</dbReference>
<dbReference type="GO" id="GO:0005506">
    <property type="term" value="F:iron ion binding"/>
    <property type="evidence" value="ECO:0007669"/>
    <property type="project" value="InterPro"/>
</dbReference>
<evidence type="ECO:0000313" key="5">
    <source>
        <dbReference type="Proteomes" id="UP000887540"/>
    </source>
</evidence>
<dbReference type="GO" id="GO:0005737">
    <property type="term" value="C:cytoplasm"/>
    <property type="evidence" value="ECO:0007669"/>
    <property type="project" value="TreeGrafter"/>
</dbReference>
<dbReference type="GO" id="GO:0020037">
    <property type="term" value="F:heme binding"/>
    <property type="evidence" value="ECO:0007669"/>
    <property type="project" value="InterPro"/>
</dbReference>
<dbReference type="InterPro" id="IPR036396">
    <property type="entry name" value="Cyt_P450_sf"/>
</dbReference>
<dbReference type="GO" id="GO:0006082">
    <property type="term" value="P:organic acid metabolic process"/>
    <property type="evidence" value="ECO:0007669"/>
    <property type="project" value="TreeGrafter"/>
</dbReference>
<sequence length="292" mass="33732">MGRTIIEDMIMKEVDRLLAKANESIKTGNKDFQLSSIVEICIGSIINQILLGYRFIGETEQEFYEIKNIMTKGIQIRGNPLATIVMFYPRVLKHLPYFRDYWKELNEAGQIFQDFISKQISSQLETFKLEGSPEEATNFGEAFFIEMHRREQNGDTNEFNLLQLRNLLIDLWIAGQETTTNTTNFGILYLLTHPEAQAKMQMELDKTIGNERRVTLADRSDLPYTNAVINETQRLCNLLPQNVLHYTTKDVVINGYKIAKGTTIAPQISCLLYDKDVCKSIVYRHKQQFDIL</sequence>
<dbReference type="AlphaFoldDB" id="A0A914D9Q9"/>
<dbReference type="InterPro" id="IPR050182">
    <property type="entry name" value="Cytochrome_P450_fam2"/>
</dbReference>
<dbReference type="GO" id="GO:0006805">
    <property type="term" value="P:xenobiotic metabolic process"/>
    <property type="evidence" value="ECO:0007669"/>
    <property type="project" value="TreeGrafter"/>
</dbReference>
<accession>A0A914D9Q9</accession>
<name>A0A914D9Q9_9BILA</name>
<evidence type="ECO:0000256" key="1">
    <source>
        <dbReference type="ARBA" id="ARBA00010617"/>
    </source>
</evidence>
<keyword evidence="5" id="KW-1185">Reference proteome</keyword>
<keyword evidence="2" id="KW-0479">Metal-binding</keyword>
<proteinExistence type="inferred from homology"/>
<dbReference type="Gene3D" id="1.10.630.10">
    <property type="entry name" value="Cytochrome P450"/>
    <property type="match status" value="1"/>
</dbReference>
<dbReference type="InterPro" id="IPR002401">
    <property type="entry name" value="Cyt_P450_E_grp-I"/>
</dbReference>
<keyword evidence="4" id="KW-0560">Oxidoreductase</keyword>
<reference evidence="6" key="1">
    <citation type="submission" date="2022-11" db="UniProtKB">
        <authorList>
            <consortium name="WormBaseParasite"/>
        </authorList>
    </citation>
    <scope>IDENTIFICATION</scope>
</reference>
<keyword evidence="4" id="KW-0503">Monooxygenase</keyword>
<dbReference type="GO" id="GO:0016712">
    <property type="term" value="F:oxidoreductase activity, acting on paired donors, with incorporation or reduction of molecular oxygen, reduced flavin or flavoprotein as one donor, and incorporation of one atom of oxygen"/>
    <property type="evidence" value="ECO:0007669"/>
    <property type="project" value="TreeGrafter"/>
</dbReference>
<evidence type="ECO:0000256" key="3">
    <source>
        <dbReference type="ARBA" id="ARBA00023004"/>
    </source>
</evidence>
<organism evidence="5 6">
    <name type="scientific">Acrobeloides nanus</name>
    <dbReference type="NCBI Taxonomy" id="290746"/>
    <lineage>
        <taxon>Eukaryota</taxon>
        <taxon>Metazoa</taxon>
        <taxon>Ecdysozoa</taxon>
        <taxon>Nematoda</taxon>
        <taxon>Chromadorea</taxon>
        <taxon>Rhabditida</taxon>
        <taxon>Tylenchina</taxon>
        <taxon>Cephalobomorpha</taxon>
        <taxon>Cephaloboidea</taxon>
        <taxon>Cephalobidae</taxon>
        <taxon>Acrobeloides</taxon>
    </lineage>
</organism>
<dbReference type="WBParaSite" id="ACRNAN_scaffold2043.g17166.t1">
    <property type="protein sequence ID" value="ACRNAN_scaffold2043.g17166.t1"/>
    <property type="gene ID" value="ACRNAN_scaffold2043.g17166"/>
</dbReference>
<dbReference type="PRINTS" id="PR00463">
    <property type="entry name" value="EP450I"/>
</dbReference>
<dbReference type="Proteomes" id="UP000887540">
    <property type="component" value="Unplaced"/>
</dbReference>
<dbReference type="Pfam" id="PF00067">
    <property type="entry name" value="p450"/>
    <property type="match status" value="1"/>
</dbReference>
<dbReference type="PANTHER" id="PTHR24300">
    <property type="entry name" value="CYTOCHROME P450 508A4-RELATED"/>
    <property type="match status" value="1"/>
</dbReference>
<dbReference type="InterPro" id="IPR001128">
    <property type="entry name" value="Cyt_P450"/>
</dbReference>
<comment type="similarity">
    <text evidence="1">Belongs to the cytochrome P450 family.</text>
</comment>
<keyword evidence="3" id="KW-0408">Iron</keyword>
<evidence type="ECO:0000256" key="4">
    <source>
        <dbReference type="ARBA" id="ARBA00023033"/>
    </source>
</evidence>
<evidence type="ECO:0000313" key="6">
    <source>
        <dbReference type="WBParaSite" id="ACRNAN_scaffold2043.g17166.t1"/>
    </source>
</evidence>